<dbReference type="PANTHER" id="PTHR10903">
    <property type="entry name" value="GTPASE, IMAP FAMILY MEMBER-RELATED"/>
    <property type="match status" value="1"/>
</dbReference>
<dbReference type="PROSITE" id="PS51720">
    <property type="entry name" value="G_AIG1"/>
    <property type="match status" value="1"/>
</dbReference>
<dbReference type="FunFam" id="3.40.50.300:FF:000366">
    <property type="entry name" value="GTPase, IMAP family member 2"/>
    <property type="match status" value="1"/>
</dbReference>
<evidence type="ECO:0000313" key="8">
    <source>
        <dbReference type="Ensembl" id="ENSPKIP00000009546.1"/>
    </source>
</evidence>
<dbReference type="STRING" id="1676925.ENSPKIP00000009546"/>
<dbReference type="Pfam" id="PF04548">
    <property type="entry name" value="AIG1"/>
    <property type="match status" value="1"/>
</dbReference>
<keyword evidence="3" id="KW-0342">GTP-binding</keyword>
<dbReference type="InterPro" id="IPR006703">
    <property type="entry name" value="G_AIG1"/>
</dbReference>
<keyword evidence="4" id="KW-0175">Coiled coil</keyword>
<evidence type="ECO:0000256" key="4">
    <source>
        <dbReference type="SAM" id="Coils"/>
    </source>
</evidence>
<reference evidence="8" key="2">
    <citation type="submission" date="2025-09" db="UniProtKB">
        <authorList>
            <consortium name="Ensembl"/>
        </authorList>
    </citation>
    <scope>IDENTIFICATION</scope>
</reference>
<dbReference type="KEGG" id="pki:111841800"/>
<sequence>MTAPAVVRIVLLGKNGSGKSSAGNVILGEEKFEVSCGPDVVSQDCQTEEGNLNGRRISVTEIPGIFHTERPEEDLKYSIIPCLTECVPGPHVIILVLRVGKYTKEEKQSVKMILEWFGKEALKHTVVLFTHGDDLGRNQTIKEFVERNKDLKELVDKCGGRVHVIDCKQWKENDDKNVQPVHHLEQLKKMMIEKGKAGELQTVQEVEELKNWLLGQRSSASDQEPGQGSGRPTSSGGNLHGSMYRSNSFQIKQLLTTIDTMVRDNGDSYYRNETLQVIAEAIKSEVNKIKEELDERGEKAEESEIRRRARERVRTKTQRSLGGANVGALLEALLGLATRSKPFIFISGFLGVVVAGLYKYLTYQN</sequence>
<dbReference type="InterPro" id="IPR027417">
    <property type="entry name" value="P-loop_NTPase"/>
</dbReference>
<dbReference type="Proteomes" id="UP000261540">
    <property type="component" value="Unplaced"/>
</dbReference>
<keyword evidence="9" id="KW-1185">Reference proteome</keyword>
<reference evidence="8" key="1">
    <citation type="submission" date="2025-08" db="UniProtKB">
        <authorList>
            <consortium name="Ensembl"/>
        </authorList>
    </citation>
    <scope>IDENTIFICATION</scope>
</reference>
<dbReference type="InterPro" id="IPR045058">
    <property type="entry name" value="GIMA/IAN/Toc"/>
</dbReference>
<keyword evidence="6" id="KW-0472">Membrane</keyword>
<dbReference type="GO" id="GO:0005525">
    <property type="term" value="F:GTP binding"/>
    <property type="evidence" value="ECO:0007669"/>
    <property type="project" value="UniProtKB-KW"/>
</dbReference>
<dbReference type="RefSeq" id="XP_023663566.1">
    <property type="nucleotide sequence ID" value="XM_023807798.2"/>
</dbReference>
<feature type="transmembrane region" description="Helical" evidence="6">
    <location>
        <begin position="343"/>
        <end position="361"/>
    </location>
</feature>
<name>A0A3B3QVV2_9TELE</name>
<feature type="region of interest" description="Disordered" evidence="5">
    <location>
        <begin position="217"/>
        <end position="242"/>
    </location>
</feature>
<dbReference type="GeneID" id="111841800"/>
<dbReference type="Gene3D" id="3.40.50.300">
    <property type="entry name" value="P-loop containing nucleotide triphosphate hydrolases"/>
    <property type="match status" value="1"/>
</dbReference>
<protein>
    <submittedName>
        <fullName evidence="8">GTPase IMAP family member 7-like</fullName>
    </submittedName>
</protein>
<comment type="similarity">
    <text evidence="1">Belongs to the TRAFAC class TrmE-Era-EngA-EngB-Septin-like GTPase superfamily. AIG1/Toc34/Toc159-like paraseptin GTPase family. IAN subfamily.</text>
</comment>
<evidence type="ECO:0000256" key="3">
    <source>
        <dbReference type="ARBA" id="ARBA00023134"/>
    </source>
</evidence>
<keyword evidence="2" id="KW-0547">Nucleotide-binding</keyword>
<keyword evidence="6" id="KW-0812">Transmembrane</keyword>
<evidence type="ECO:0000313" key="9">
    <source>
        <dbReference type="Proteomes" id="UP000261540"/>
    </source>
</evidence>
<feature type="compositionally biased region" description="Polar residues" evidence="5">
    <location>
        <begin position="217"/>
        <end position="237"/>
    </location>
</feature>
<dbReference type="PANTHER" id="PTHR10903:SF62">
    <property type="entry name" value="GTPASE IMAP FAMILY MEMBER 4-LIKE-RELATED"/>
    <property type="match status" value="1"/>
</dbReference>
<organism evidence="8 9">
    <name type="scientific">Paramormyrops kingsleyae</name>
    <dbReference type="NCBI Taxonomy" id="1676925"/>
    <lineage>
        <taxon>Eukaryota</taxon>
        <taxon>Metazoa</taxon>
        <taxon>Chordata</taxon>
        <taxon>Craniata</taxon>
        <taxon>Vertebrata</taxon>
        <taxon>Euteleostomi</taxon>
        <taxon>Actinopterygii</taxon>
        <taxon>Neopterygii</taxon>
        <taxon>Teleostei</taxon>
        <taxon>Osteoglossocephala</taxon>
        <taxon>Osteoglossomorpha</taxon>
        <taxon>Osteoglossiformes</taxon>
        <taxon>Mormyridae</taxon>
        <taxon>Paramormyrops</taxon>
    </lineage>
</organism>
<dbReference type="GeneTree" id="ENSGT01150000286992"/>
<dbReference type="OrthoDB" id="425923at2759"/>
<keyword evidence="6" id="KW-1133">Transmembrane helix</keyword>
<evidence type="ECO:0000256" key="1">
    <source>
        <dbReference type="ARBA" id="ARBA00008535"/>
    </source>
</evidence>
<accession>A0A3B3QVV2</accession>
<dbReference type="Ensembl" id="ENSPKIT00000033658.1">
    <property type="protein sequence ID" value="ENSPKIP00000009546.1"/>
    <property type="gene ID" value="ENSPKIG00000024620.1"/>
</dbReference>
<dbReference type="AlphaFoldDB" id="A0A3B3QVV2"/>
<evidence type="ECO:0000256" key="5">
    <source>
        <dbReference type="SAM" id="MobiDB-lite"/>
    </source>
</evidence>
<evidence type="ECO:0000259" key="7">
    <source>
        <dbReference type="PROSITE" id="PS51720"/>
    </source>
</evidence>
<evidence type="ECO:0000256" key="2">
    <source>
        <dbReference type="ARBA" id="ARBA00022741"/>
    </source>
</evidence>
<feature type="coiled-coil region" evidence="4">
    <location>
        <begin position="272"/>
        <end position="306"/>
    </location>
</feature>
<feature type="domain" description="AIG1-type G" evidence="7">
    <location>
        <begin position="4"/>
        <end position="210"/>
    </location>
</feature>
<evidence type="ECO:0000256" key="6">
    <source>
        <dbReference type="SAM" id="Phobius"/>
    </source>
</evidence>
<dbReference type="SUPFAM" id="SSF52540">
    <property type="entry name" value="P-loop containing nucleoside triphosphate hydrolases"/>
    <property type="match status" value="1"/>
</dbReference>
<proteinExistence type="inferred from homology"/>